<dbReference type="Proteomes" id="UP000008144">
    <property type="component" value="Unassembled WGS sequence"/>
</dbReference>
<keyword evidence="2" id="KW-1185">Reference proteome</keyword>
<accession>H2XVE7</accession>
<reference evidence="1" key="2">
    <citation type="submission" date="2025-08" db="UniProtKB">
        <authorList>
            <consortium name="Ensembl"/>
        </authorList>
    </citation>
    <scope>IDENTIFICATION</scope>
</reference>
<dbReference type="AlphaFoldDB" id="H2XVE7"/>
<sequence length="109" mass="12180">MTLGDRVKWFLEDTITIDDPRKPRRKPKACRECEIVASASFLSGSIYIGHLTRLGKITPTSGITIASLLGIASLAMIMRSPQDENLNKLVDKYENQTSDISLDGDERKR</sequence>
<evidence type="ECO:0000313" key="1">
    <source>
        <dbReference type="Ensembl" id="ENSCINP00000033631.1"/>
    </source>
</evidence>
<dbReference type="Ensembl" id="ENSCINT00000030611.1">
    <property type="protein sequence ID" value="ENSCINP00000033631.1"/>
    <property type="gene ID" value="ENSCING00000024192.1"/>
</dbReference>
<dbReference type="HOGENOM" id="CLU_167668_0_0_1"/>
<reference evidence="2" key="1">
    <citation type="journal article" date="2002" name="Science">
        <title>The draft genome of Ciona intestinalis: insights into chordate and vertebrate origins.</title>
        <authorList>
            <person name="Dehal P."/>
            <person name="Satou Y."/>
            <person name="Campbell R.K."/>
            <person name="Chapman J."/>
            <person name="Degnan B."/>
            <person name="De Tomaso A."/>
            <person name="Davidson B."/>
            <person name="Di Gregorio A."/>
            <person name="Gelpke M."/>
            <person name="Goodstein D.M."/>
            <person name="Harafuji N."/>
            <person name="Hastings K.E."/>
            <person name="Ho I."/>
            <person name="Hotta K."/>
            <person name="Huang W."/>
            <person name="Kawashima T."/>
            <person name="Lemaire P."/>
            <person name="Martinez D."/>
            <person name="Meinertzhagen I.A."/>
            <person name="Necula S."/>
            <person name="Nonaka M."/>
            <person name="Putnam N."/>
            <person name="Rash S."/>
            <person name="Saiga H."/>
            <person name="Satake M."/>
            <person name="Terry A."/>
            <person name="Yamada L."/>
            <person name="Wang H.G."/>
            <person name="Awazu S."/>
            <person name="Azumi K."/>
            <person name="Boore J."/>
            <person name="Branno M."/>
            <person name="Chin-Bow S."/>
            <person name="DeSantis R."/>
            <person name="Doyle S."/>
            <person name="Francino P."/>
            <person name="Keys D.N."/>
            <person name="Haga S."/>
            <person name="Hayashi H."/>
            <person name="Hino K."/>
            <person name="Imai K.S."/>
            <person name="Inaba K."/>
            <person name="Kano S."/>
            <person name="Kobayashi K."/>
            <person name="Kobayashi M."/>
            <person name="Lee B.I."/>
            <person name="Makabe K.W."/>
            <person name="Manohar C."/>
            <person name="Matassi G."/>
            <person name="Medina M."/>
            <person name="Mochizuki Y."/>
            <person name="Mount S."/>
            <person name="Morishita T."/>
            <person name="Miura S."/>
            <person name="Nakayama A."/>
            <person name="Nishizaka S."/>
            <person name="Nomoto H."/>
            <person name="Ohta F."/>
            <person name="Oishi K."/>
            <person name="Rigoutsos I."/>
            <person name="Sano M."/>
            <person name="Sasaki A."/>
            <person name="Sasakura Y."/>
            <person name="Shoguchi E."/>
            <person name="Shin-i T."/>
            <person name="Spagnuolo A."/>
            <person name="Stainier D."/>
            <person name="Suzuki M.M."/>
            <person name="Tassy O."/>
            <person name="Takatori N."/>
            <person name="Tokuoka M."/>
            <person name="Yagi K."/>
            <person name="Yoshizaki F."/>
            <person name="Wada S."/>
            <person name="Zhang C."/>
            <person name="Hyatt P.D."/>
            <person name="Larimer F."/>
            <person name="Detter C."/>
            <person name="Doggett N."/>
            <person name="Glavina T."/>
            <person name="Hawkins T."/>
            <person name="Richardson P."/>
            <person name="Lucas S."/>
            <person name="Kohara Y."/>
            <person name="Levine M."/>
            <person name="Satoh N."/>
            <person name="Rokhsar D.S."/>
        </authorList>
    </citation>
    <scope>NUCLEOTIDE SEQUENCE [LARGE SCALE GENOMIC DNA]</scope>
</reference>
<reference evidence="1" key="3">
    <citation type="submission" date="2025-09" db="UniProtKB">
        <authorList>
            <consortium name="Ensembl"/>
        </authorList>
    </citation>
    <scope>IDENTIFICATION</scope>
</reference>
<organism evidence="1 2">
    <name type="scientific">Ciona intestinalis</name>
    <name type="common">Transparent sea squirt</name>
    <name type="synonym">Ascidia intestinalis</name>
    <dbReference type="NCBI Taxonomy" id="7719"/>
    <lineage>
        <taxon>Eukaryota</taxon>
        <taxon>Metazoa</taxon>
        <taxon>Chordata</taxon>
        <taxon>Tunicata</taxon>
        <taxon>Ascidiacea</taxon>
        <taxon>Phlebobranchia</taxon>
        <taxon>Cionidae</taxon>
        <taxon>Ciona</taxon>
    </lineage>
</organism>
<dbReference type="OMA" id="ICRECEI"/>
<dbReference type="GeneTree" id="ENSGT00390000010976"/>
<proteinExistence type="predicted"/>
<protein>
    <submittedName>
        <fullName evidence="1">Uncharacterized protein</fullName>
    </submittedName>
</protein>
<dbReference type="InParanoid" id="H2XVE7"/>
<evidence type="ECO:0000313" key="2">
    <source>
        <dbReference type="Proteomes" id="UP000008144"/>
    </source>
</evidence>
<name>H2XVE7_CIOIN</name>